<comment type="caution">
    <text evidence="2">The sequence shown here is derived from an EMBL/GenBank/DDBJ whole genome shotgun (WGS) entry which is preliminary data.</text>
</comment>
<dbReference type="Pfam" id="PF04059">
    <property type="entry name" value="RRM_2"/>
    <property type="match status" value="1"/>
</dbReference>
<evidence type="ECO:0000313" key="2">
    <source>
        <dbReference type="EMBL" id="PRQ74368.1"/>
    </source>
</evidence>
<reference evidence="2 3" key="1">
    <citation type="journal article" date="2018" name="Elife">
        <title>Functional genomics of lipid metabolism in the oleaginous yeast Rhodosporidium toruloides.</title>
        <authorList>
            <person name="Coradetti S.T."/>
            <person name="Pinel D."/>
            <person name="Geiselman G."/>
            <person name="Ito M."/>
            <person name="Mondo S."/>
            <person name="Reilly M.C."/>
            <person name="Cheng Y.F."/>
            <person name="Bauer S."/>
            <person name="Grigoriev I."/>
            <person name="Gladden J.M."/>
            <person name="Simmons B.A."/>
            <person name="Brem R."/>
            <person name="Arkin A.P."/>
            <person name="Skerker J.M."/>
        </authorList>
    </citation>
    <scope>NUCLEOTIDE SEQUENCE [LARGE SCALE GENOMIC DNA]</scope>
    <source>
        <strain evidence="2 3">NBRC 0880</strain>
    </source>
</reference>
<proteinExistence type="predicted"/>
<organism evidence="2 3">
    <name type="scientific">Rhodotorula toruloides</name>
    <name type="common">Yeast</name>
    <name type="synonym">Rhodosporidium toruloides</name>
    <dbReference type="NCBI Taxonomy" id="5286"/>
    <lineage>
        <taxon>Eukaryota</taxon>
        <taxon>Fungi</taxon>
        <taxon>Dikarya</taxon>
        <taxon>Basidiomycota</taxon>
        <taxon>Pucciniomycotina</taxon>
        <taxon>Microbotryomycetes</taxon>
        <taxon>Sporidiobolales</taxon>
        <taxon>Sporidiobolaceae</taxon>
        <taxon>Rhodotorula</taxon>
    </lineage>
</organism>
<evidence type="ECO:0000313" key="3">
    <source>
        <dbReference type="Proteomes" id="UP000239560"/>
    </source>
</evidence>
<dbReference type="Proteomes" id="UP000239560">
    <property type="component" value="Unassembled WGS sequence"/>
</dbReference>
<protein>
    <recommendedName>
        <fullName evidence="1">Mei2-like C-terminal RNA recognition motif domain-containing protein</fullName>
    </recommendedName>
</protein>
<accession>A0A2T0A8M6</accession>
<feature type="domain" description="Mei2-like C-terminal RNA recognition motif" evidence="1">
    <location>
        <begin position="32"/>
        <end position="81"/>
    </location>
</feature>
<dbReference type="OrthoDB" id="417481at2759"/>
<dbReference type="EMBL" id="LCTV02000006">
    <property type="protein sequence ID" value="PRQ74368.1"/>
    <property type="molecule type" value="Genomic_DNA"/>
</dbReference>
<evidence type="ECO:0000259" key="1">
    <source>
        <dbReference type="Pfam" id="PF04059"/>
    </source>
</evidence>
<name>A0A2T0A8M6_RHOTO</name>
<sequence length="154" mass="17094">MRLLERLQRRLQVADRPSRRRIPLTSVARADGFVNFTSTTALLQFAKARLGTRWNKCGSDKLCVMSYANIQGKASLIAHFKNSSVLDQDESRRPKLFVSSGPRTGEPEAFPACDDPVRKARSAMNASNVGLFPSHKPVFKVAKAFKGLQISDES</sequence>
<dbReference type="InterPro" id="IPR007201">
    <property type="entry name" value="Mei2-like_Rrm_C"/>
</dbReference>
<dbReference type="AlphaFoldDB" id="A0A2T0A8M6"/>
<gene>
    <name evidence="2" type="ORF">AAT19DRAFT_14721</name>
</gene>